<evidence type="ECO:0000313" key="1">
    <source>
        <dbReference type="EMBL" id="KAF2740886.1"/>
    </source>
</evidence>
<protein>
    <submittedName>
        <fullName evidence="1">Uncharacterized protein</fullName>
    </submittedName>
</protein>
<proteinExistence type="predicted"/>
<dbReference type="Proteomes" id="UP000799444">
    <property type="component" value="Unassembled WGS sequence"/>
</dbReference>
<reference evidence="1" key="1">
    <citation type="journal article" date="2020" name="Stud. Mycol.">
        <title>101 Dothideomycetes genomes: a test case for predicting lifestyles and emergence of pathogens.</title>
        <authorList>
            <person name="Haridas S."/>
            <person name="Albert R."/>
            <person name="Binder M."/>
            <person name="Bloem J."/>
            <person name="Labutti K."/>
            <person name="Salamov A."/>
            <person name="Andreopoulos B."/>
            <person name="Baker S."/>
            <person name="Barry K."/>
            <person name="Bills G."/>
            <person name="Bluhm B."/>
            <person name="Cannon C."/>
            <person name="Castanera R."/>
            <person name="Culley D."/>
            <person name="Daum C."/>
            <person name="Ezra D."/>
            <person name="Gonzalez J."/>
            <person name="Henrissat B."/>
            <person name="Kuo A."/>
            <person name="Liang C."/>
            <person name="Lipzen A."/>
            <person name="Lutzoni F."/>
            <person name="Magnuson J."/>
            <person name="Mondo S."/>
            <person name="Nolan M."/>
            <person name="Ohm R."/>
            <person name="Pangilinan J."/>
            <person name="Park H.-J."/>
            <person name="Ramirez L."/>
            <person name="Alfaro M."/>
            <person name="Sun H."/>
            <person name="Tritt A."/>
            <person name="Yoshinaga Y."/>
            <person name="Zwiers L.-H."/>
            <person name="Turgeon B."/>
            <person name="Goodwin S."/>
            <person name="Spatafora J."/>
            <person name="Crous P."/>
            <person name="Grigoriev I."/>
        </authorList>
    </citation>
    <scope>NUCLEOTIDE SEQUENCE</scope>
    <source>
        <strain evidence="1">CBS 125425</strain>
    </source>
</reference>
<evidence type="ECO:0000313" key="2">
    <source>
        <dbReference type="Proteomes" id="UP000799444"/>
    </source>
</evidence>
<comment type="caution">
    <text evidence="1">The sequence shown here is derived from an EMBL/GenBank/DDBJ whole genome shotgun (WGS) entry which is preliminary data.</text>
</comment>
<organism evidence="1 2">
    <name type="scientific">Polyplosphaeria fusca</name>
    <dbReference type="NCBI Taxonomy" id="682080"/>
    <lineage>
        <taxon>Eukaryota</taxon>
        <taxon>Fungi</taxon>
        <taxon>Dikarya</taxon>
        <taxon>Ascomycota</taxon>
        <taxon>Pezizomycotina</taxon>
        <taxon>Dothideomycetes</taxon>
        <taxon>Pleosporomycetidae</taxon>
        <taxon>Pleosporales</taxon>
        <taxon>Tetraplosphaeriaceae</taxon>
        <taxon>Polyplosphaeria</taxon>
    </lineage>
</organism>
<dbReference type="AlphaFoldDB" id="A0A9P4RD19"/>
<keyword evidence="2" id="KW-1185">Reference proteome</keyword>
<sequence>MADRGITNGSDVGQKCNKDLRSEGEIKKLLLDKLRALIHDIEAVADHRPSNDTSSQEKHTPRRVMVADFIDPFEKPSPDLLTAAMSWGAKADDTTQSSKMISTLQNKIDVLHRVDVETQKRVTEWEVQARHMEHLRDFWRAEWEVANKARDRLERELEHFKGVQRREEYLAKEVEILEKQLGKYRMIEDVVHGDRDKQRNGWGEGAWGDNEGDSELGVEDTVVFDLIHIMTPFSFFPTLGICVSANFGF</sequence>
<gene>
    <name evidence="1" type="ORF">EJ04DRAFT_558277</name>
</gene>
<dbReference type="EMBL" id="ML996098">
    <property type="protein sequence ID" value="KAF2740886.1"/>
    <property type="molecule type" value="Genomic_DNA"/>
</dbReference>
<name>A0A9P4RD19_9PLEO</name>
<accession>A0A9P4RD19</accession>